<feature type="domain" description="DUF5681" evidence="2">
    <location>
        <begin position="19"/>
        <end position="91"/>
    </location>
</feature>
<feature type="region of interest" description="Disordered" evidence="1">
    <location>
        <begin position="1"/>
        <end position="41"/>
    </location>
</feature>
<protein>
    <recommendedName>
        <fullName evidence="2">DUF5681 domain-containing protein</fullName>
    </recommendedName>
</protein>
<proteinExistence type="predicted"/>
<sequence>MSRHDDDDGYEVGYGKPPKASRFKKGQSGNPKGRPKGARGFRASLIRELEAPIVVRDGNRVTRISKGEAAAKRLLELALKGDMAALKSLLALDNDLMSVRASGDAAQAESAEVDQVDLDILRHFFALSGSHPPEDADDKADRQYTDPGVGGEDDSDA</sequence>
<evidence type="ECO:0000259" key="2">
    <source>
        <dbReference type="Pfam" id="PF18932"/>
    </source>
</evidence>
<evidence type="ECO:0000256" key="1">
    <source>
        <dbReference type="SAM" id="MobiDB-lite"/>
    </source>
</evidence>
<evidence type="ECO:0000313" key="3">
    <source>
        <dbReference type="EMBL" id="BDW86547.1"/>
    </source>
</evidence>
<dbReference type="Proteomes" id="UP001337723">
    <property type="component" value="Chromosome"/>
</dbReference>
<keyword evidence="4" id="KW-1185">Reference proteome</keyword>
<dbReference type="KEGG" id="rmai:MACH21_27240"/>
<evidence type="ECO:0000313" key="4">
    <source>
        <dbReference type="Proteomes" id="UP001337723"/>
    </source>
</evidence>
<name>A0AA48KJ55_9RHOB</name>
<dbReference type="EMBL" id="AP027266">
    <property type="protein sequence ID" value="BDW86547.1"/>
    <property type="molecule type" value="Genomic_DNA"/>
</dbReference>
<dbReference type="RefSeq" id="WP_338272514.1">
    <property type="nucleotide sequence ID" value="NZ_AP027266.1"/>
</dbReference>
<dbReference type="InterPro" id="IPR043736">
    <property type="entry name" value="DUF5681"/>
</dbReference>
<dbReference type="AlphaFoldDB" id="A0AA48KJ55"/>
<accession>A0AA48KJ55</accession>
<gene>
    <name evidence="3" type="ORF">MACH21_27240</name>
</gene>
<reference evidence="3 4" key="1">
    <citation type="submission" date="2023-01" db="EMBL/GenBank/DDBJ databases">
        <title>Complete genome sequence of Roseicyclus marinus strain Dej080120_10.</title>
        <authorList>
            <person name="Ueki S."/>
            <person name="Maruyama F."/>
        </authorList>
    </citation>
    <scope>NUCLEOTIDE SEQUENCE [LARGE SCALE GENOMIC DNA]</scope>
    <source>
        <strain evidence="3 4">Dej080120_10</strain>
    </source>
</reference>
<organism evidence="3 4">
    <name type="scientific">Roseicyclus marinus</name>
    <dbReference type="NCBI Taxonomy" id="2161673"/>
    <lineage>
        <taxon>Bacteria</taxon>
        <taxon>Pseudomonadati</taxon>
        <taxon>Pseudomonadota</taxon>
        <taxon>Alphaproteobacteria</taxon>
        <taxon>Rhodobacterales</taxon>
        <taxon>Roseobacteraceae</taxon>
        <taxon>Roseicyclus</taxon>
    </lineage>
</organism>
<feature type="region of interest" description="Disordered" evidence="1">
    <location>
        <begin position="129"/>
        <end position="157"/>
    </location>
</feature>
<dbReference type="Pfam" id="PF18932">
    <property type="entry name" value="DUF5681"/>
    <property type="match status" value="1"/>
</dbReference>